<dbReference type="KEGG" id="cben:EG339_01210"/>
<dbReference type="RefSeq" id="WP_123868511.1">
    <property type="nucleotide sequence ID" value="NZ_CP033932.1"/>
</dbReference>
<proteinExistence type="predicted"/>
<reference evidence="3" key="1">
    <citation type="submission" date="2018-11" db="EMBL/GenBank/DDBJ databases">
        <title>Proposal to divide the Flavobacteriaceae and reorganize its genera based on Amino Acid Identity values calculated from whole genome sequences.</title>
        <authorList>
            <person name="Nicholson A.C."/>
            <person name="Gulvik C.A."/>
            <person name="Whitney A.M."/>
            <person name="Humrighouse B.W."/>
            <person name="Bell M."/>
            <person name="Holmes B."/>
            <person name="Steigerwalt A.G."/>
            <person name="Villarma A."/>
            <person name="Sheth M."/>
            <person name="Batra D."/>
            <person name="Pryor J."/>
            <person name="Bernardet J.-F."/>
            <person name="Hugo C."/>
            <person name="Kampfer P."/>
            <person name="Newman J."/>
            <person name="McQuiston J.R."/>
        </authorList>
    </citation>
    <scope>NUCLEOTIDE SEQUENCE [LARGE SCALE GENOMIC DNA]</scope>
    <source>
        <strain evidence="3">G0229</strain>
    </source>
</reference>
<dbReference type="EMBL" id="CP033932">
    <property type="protein sequence ID" value="AZB23333.1"/>
    <property type="molecule type" value="Genomic_DNA"/>
</dbReference>
<sequence>MTTLLYDASFDGLFTAIFEVFEYRYKDVEIVSKERFHQENIFAGIHEVVTQTDKSERVLKKLEQSLGKKGIHKLLKVFLSEDPELEKIILSAIKESVKNPQENILENYADSDIMKISKICKSVDRESHRMTAFVRFEKMQDGIFFAKVDPDFNVLPLIRKHFSDRYQDQKWMIYDLKRNYGIFYDLETSDFFYPGEELDLRNYQKKFHNQEKDYQTLWQRYFAKTNITERKNLKLHIQHVPKRYWKYLTEKW</sequence>
<dbReference type="Proteomes" id="UP000271193">
    <property type="component" value="Chromosome"/>
</dbReference>
<dbReference type="InterPro" id="IPR023875">
    <property type="entry name" value="DNA_repair_put"/>
</dbReference>
<dbReference type="InterPro" id="IPR025404">
    <property type="entry name" value="DUF4130"/>
</dbReference>
<keyword evidence="3" id="KW-1185">Reference proteome</keyword>
<evidence type="ECO:0000313" key="3">
    <source>
        <dbReference type="Proteomes" id="UP000271193"/>
    </source>
</evidence>
<organism evidence="2 3">
    <name type="scientific">Chryseobacterium bernardetii</name>
    <dbReference type="NCBI Taxonomy" id="1241978"/>
    <lineage>
        <taxon>Bacteria</taxon>
        <taxon>Pseudomonadati</taxon>
        <taxon>Bacteroidota</taxon>
        <taxon>Flavobacteriia</taxon>
        <taxon>Flavobacteriales</taxon>
        <taxon>Weeksellaceae</taxon>
        <taxon>Chryseobacterium group</taxon>
        <taxon>Chryseobacterium</taxon>
    </lineage>
</organism>
<gene>
    <name evidence="2" type="ORF">EG339_01210</name>
</gene>
<accession>A0A3G6T6A2</accession>
<dbReference type="GeneID" id="99063420"/>
<evidence type="ECO:0000259" key="1">
    <source>
        <dbReference type="Pfam" id="PF13566"/>
    </source>
</evidence>
<evidence type="ECO:0000313" key="2">
    <source>
        <dbReference type="EMBL" id="AZB23333.1"/>
    </source>
</evidence>
<dbReference type="AlphaFoldDB" id="A0A3G6T6A2"/>
<protein>
    <submittedName>
        <fullName evidence="2">DNA metabolism protein</fullName>
    </submittedName>
</protein>
<dbReference type="Pfam" id="PF13566">
    <property type="entry name" value="DUF4130"/>
    <property type="match status" value="1"/>
</dbReference>
<feature type="domain" description="DUF4130" evidence="1">
    <location>
        <begin position="84"/>
        <end position="250"/>
    </location>
</feature>
<name>A0A3G6T6A2_9FLAO</name>
<dbReference type="NCBIfam" id="TIGR03915">
    <property type="entry name" value="SAM_7_link_chp"/>
    <property type="match status" value="1"/>
</dbReference>